<comment type="caution">
    <text evidence="1">The sequence shown here is derived from an EMBL/GenBank/DDBJ whole genome shotgun (WGS) entry which is preliminary data.</text>
</comment>
<evidence type="ECO:0000313" key="2">
    <source>
        <dbReference type="Proteomes" id="UP001062846"/>
    </source>
</evidence>
<evidence type="ECO:0000313" key="1">
    <source>
        <dbReference type="EMBL" id="KAI8558390.1"/>
    </source>
</evidence>
<dbReference type="Proteomes" id="UP001062846">
    <property type="component" value="Chromosome 4"/>
</dbReference>
<name>A0ACC0NYT3_RHOML</name>
<gene>
    <name evidence="1" type="ORF">RHMOL_Rhmol04G0088300</name>
</gene>
<dbReference type="EMBL" id="CM046391">
    <property type="protein sequence ID" value="KAI8558390.1"/>
    <property type="molecule type" value="Genomic_DNA"/>
</dbReference>
<organism evidence="1 2">
    <name type="scientific">Rhododendron molle</name>
    <name type="common">Chinese azalea</name>
    <name type="synonym">Azalea mollis</name>
    <dbReference type="NCBI Taxonomy" id="49168"/>
    <lineage>
        <taxon>Eukaryota</taxon>
        <taxon>Viridiplantae</taxon>
        <taxon>Streptophyta</taxon>
        <taxon>Embryophyta</taxon>
        <taxon>Tracheophyta</taxon>
        <taxon>Spermatophyta</taxon>
        <taxon>Magnoliopsida</taxon>
        <taxon>eudicotyledons</taxon>
        <taxon>Gunneridae</taxon>
        <taxon>Pentapetalae</taxon>
        <taxon>asterids</taxon>
        <taxon>Ericales</taxon>
        <taxon>Ericaceae</taxon>
        <taxon>Ericoideae</taxon>
        <taxon>Rhodoreae</taxon>
        <taxon>Rhododendron</taxon>
    </lineage>
</organism>
<sequence length="234" mass="26680">MIEVRDNEAYEVELLDYEEEDEKALDSVNNKPSGKPAKRFGCGESDYDYKVVVIFSDDGSWGSCETRVEVYTLKTDSWKRIGDFAYGIPTDYTGKFANGLLHWLAPGEGSGYTRVITSLDLAKEMYGEVLLPNYDDLGYGLRLFVSRGCLDALCVYPKTRADVWIRKEYGMRDSWTKLFTIPYLPVPWMNDLSTPLCISKNGEILMYFGQQLGLYSLENETFRKLLIPNLCPSL</sequence>
<proteinExistence type="predicted"/>
<protein>
    <submittedName>
        <fullName evidence="1">Uncharacterized protein</fullName>
    </submittedName>
</protein>
<accession>A0ACC0NYT3</accession>
<reference evidence="1" key="1">
    <citation type="submission" date="2022-02" db="EMBL/GenBank/DDBJ databases">
        <title>Plant Genome Project.</title>
        <authorList>
            <person name="Zhang R.-G."/>
        </authorList>
    </citation>
    <scope>NUCLEOTIDE SEQUENCE</scope>
    <source>
        <strain evidence="1">AT1</strain>
    </source>
</reference>
<keyword evidence="2" id="KW-1185">Reference proteome</keyword>